<dbReference type="Proteomes" id="UP000714275">
    <property type="component" value="Unassembled WGS sequence"/>
</dbReference>
<protein>
    <submittedName>
        <fullName evidence="1">Uncharacterized protein</fullName>
    </submittedName>
</protein>
<name>A0A9P7D2A6_9AGAM</name>
<comment type="caution">
    <text evidence="1">The sequence shown here is derived from an EMBL/GenBank/DDBJ whole genome shotgun (WGS) entry which is preliminary data.</text>
</comment>
<reference evidence="1" key="1">
    <citation type="journal article" date="2020" name="New Phytol.">
        <title>Comparative genomics reveals dynamic genome evolution in host specialist ectomycorrhizal fungi.</title>
        <authorList>
            <person name="Lofgren L.A."/>
            <person name="Nguyen N.H."/>
            <person name="Vilgalys R."/>
            <person name="Ruytinx J."/>
            <person name="Liao H.L."/>
            <person name="Branco S."/>
            <person name="Kuo A."/>
            <person name="LaButti K."/>
            <person name="Lipzen A."/>
            <person name="Andreopoulos W."/>
            <person name="Pangilinan J."/>
            <person name="Riley R."/>
            <person name="Hundley H."/>
            <person name="Na H."/>
            <person name="Barry K."/>
            <person name="Grigoriev I.V."/>
            <person name="Stajich J.E."/>
            <person name="Kennedy P.G."/>
        </authorList>
    </citation>
    <scope>NUCLEOTIDE SEQUENCE</scope>
    <source>
        <strain evidence="1">DOB743</strain>
    </source>
</reference>
<dbReference type="EMBL" id="JABBWD010000026">
    <property type="protein sequence ID" value="KAG1776493.1"/>
    <property type="molecule type" value="Genomic_DNA"/>
</dbReference>
<evidence type="ECO:0000313" key="2">
    <source>
        <dbReference type="Proteomes" id="UP000714275"/>
    </source>
</evidence>
<evidence type="ECO:0000313" key="1">
    <source>
        <dbReference type="EMBL" id="KAG1776493.1"/>
    </source>
</evidence>
<accession>A0A9P7D2A6</accession>
<gene>
    <name evidence="1" type="ORF">EV702DRAFT_336041</name>
</gene>
<organism evidence="1 2">
    <name type="scientific">Suillus placidus</name>
    <dbReference type="NCBI Taxonomy" id="48579"/>
    <lineage>
        <taxon>Eukaryota</taxon>
        <taxon>Fungi</taxon>
        <taxon>Dikarya</taxon>
        <taxon>Basidiomycota</taxon>
        <taxon>Agaricomycotina</taxon>
        <taxon>Agaricomycetes</taxon>
        <taxon>Agaricomycetidae</taxon>
        <taxon>Boletales</taxon>
        <taxon>Suillineae</taxon>
        <taxon>Suillaceae</taxon>
        <taxon>Suillus</taxon>
    </lineage>
</organism>
<sequence length="257" mass="29409">MCPRFPCTYELNVLSPIDHSAPLPPLHPIDRTRGVHRKAFCYHTPNPVLYLIYFSPPCFASWAPNSIARANNVRKMLTRNFRCISKPKSTRTLLLRGARAPKPLAAHPLFRLPLQTLSARCLLGSACRHTLTHTGKIIRRHHPPRVASNHLKPLRRFPGLEELAELRLLVPHHQHRIFCPIISHHHLPLRHQQMPHARGPYSPLRARIHCEYRCKSVLGSHSPQLSSKTICHQRSVPCHYRVAPMAPVLERAVLRAL</sequence>
<proteinExistence type="predicted"/>
<dbReference type="AlphaFoldDB" id="A0A9P7D2A6"/>
<keyword evidence="2" id="KW-1185">Reference proteome</keyword>